<keyword evidence="3" id="KW-1185">Reference proteome</keyword>
<evidence type="ECO:0000313" key="3">
    <source>
        <dbReference type="Proteomes" id="UP000503840"/>
    </source>
</evidence>
<dbReference type="Gene3D" id="3.40.1580.10">
    <property type="entry name" value="SMI1/KNR4-like"/>
    <property type="match status" value="1"/>
</dbReference>
<dbReference type="AlphaFoldDB" id="A0A7J0BPH4"/>
<feature type="domain" description="Knr4/Smi1-like" evidence="1">
    <location>
        <begin position="26"/>
        <end position="134"/>
    </location>
</feature>
<dbReference type="InterPro" id="IPR037883">
    <property type="entry name" value="Knr4/Smi1-like_sf"/>
</dbReference>
<dbReference type="Proteomes" id="UP000503840">
    <property type="component" value="Unassembled WGS sequence"/>
</dbReference>
<reference evidence="2 3" key="1">
    <citation type="submission" date="2020-05" db="EMBL/GenBank/DDBJ databases">
        <title>Draft genome sequence of Desulfovibrio sp. strain HN2T.</title>
        <authorList>
            <person name="Ueno A."/>
            <person name="Tamazawa S."/>
            <person name="Tamamura S."/>
            <person name="Murakami T."/>
            <person name="Kiyama T."/>
            <person name="Inomata H."/>
            <person name="Amano Y."/>
            <person name="Miyakawa K."/>
            <person name="Tamaki H."/>
            <person name="Naganuma T."/>
            <person name="Kaneko K."/>
        </authorList>
    </citation>
    <scope>NUCLEOTIDE SEQUENCE [LARGE SCALE GENOMIC DNA]</scope>
    <source>
        <strain evidence="2 3">HN2</strain>
    </source>
</reference>
<proteinExistence type="predicted"/>
<sequence length="140" mass="16091">MNMYCIGSAIDCVVMLAKENALRPPCPSDFIIDKFQAKYGVNIHKDHRALLSRVSNIFFRHYELLTITEREDSASELSEALLFLRENGVPKDWVPVCESNGDYFCVDSDGVVHFWSHNGPTDEKWESLAHWVKQVWIDGE</sequence>
<accession>A0A7J0BPH4</accession>
<dbReference type="Pfam" id="PF14567">
    <property type="entry name" value="SUKH_5"/>
    <property type="match status" value="1"/>
</dbReference>
<dbReference type="SUPFAM" id="SSF160631">
    <property type="entry name" value="SMI1/KNR4-like"/>
    <property type="match status" value="1"/>
</dbReference>
<dbReference type="EMBL" id="BLVO01000016">
    <property type="protein sequence ID" value="GFM35112.1"/>
    <property type="molecule type" value="Genomic_DNA"/>
</dbReference>
<dbReference type="InterPro" id="IPR018958">
    <property type="entry name" value="Knr4/Smi1-like_dom"/>
</dbReference>
<name>A0A7J0BPH4_9BACT</name>
<organism evidence="2 3">
    <name type="scientific">Desulfovibrio subterraneus</name>
    <dbReference type="NCBI Taxonomy" id="2718620"/>
    <lineage>
        <taxon>Bacteria</taxon>
        <taxon>Pseudomonadati</taxon>
        <taxon>Thermodesulfobacteriota</taxon>
        <taxon>Desulfovibrionia</taxon>
        <taxon>Desulfovibrionales</taxon>
        <taxon>Desulfovibrionaceae</taxon>
        <taxon>Desulfovibrio</taxon>
    </lineage>
</organism>
<protein>
    <recommendedName>
        <fullName evidence="1">Knr4/Smi1-like domain-containing protein</fullName>
    </recommendedName>
</protein>
<evidence type="ECO:0000259" key="1">
    <source>
        <dbReference type="SMART" id="SM00860"/>
    </source>
</evidence>
<evidence type="ECO:0000313" key="2">
    <source>
        <dbReference type="EMBL" id="GFM35112.1"/>
    </source>
</evidence>
<dbReference type="SMART" id="SM00860">
    <property type="entry name" value="SMI1_KNR4"/>
    <property type="match status" value="1"/>
</dbReference>
<comment type="caution">
    <text evidence="2">The sequence shown here is derived from an EMBL/GenBank/DDBJ whole genome shotgun (WGS) entry which is preliminary data.</text>
</comment>
<gene>
    <name evidence="2" type="ORF">DSM101010T_34770</name>
</gene>